<sequence length="442" mass="48991">MSRKYRNGKLNLWSNALDPSLSREQLIFTVPDGIHRDQWSIFVDYHLKPEYQDEGSGHGMPTPRGRSSLARADIRSVCTEAGVYAIHSQRKTLTEKDFLDAVNKVIKGYQKFSATPKYMSSPLRRATIQILKTIGSSISWTTTCQKTKKIPLTTSLSSSKFRVKPNTCAKSKKMIPRSTSPSSTFKAPSKAPPSKVPPLIPLRTCSVKSRKPPSIWRKSNNSRDSPLFPLTLIPLLSLLPIAIITESNVKTGDVPGKLDDDKNRESISKPIICGAVKSGPHVASLGIVFDIVKKGYHNFVLSCSTQVHATEDSPVNGGGLSQNGKFSYGYASFPGKISSMEDFYETGIDGVDGEIVSFFGVFDGHDGARAAKYVKLFLSLGMWPFMKRLHQSKPNPLHQTKLNPLHQIRLNPLARLHQTRPNPLANQYLIRHLPCPLLLLSD</sequence>
<reference evidence="2 3" key="1">
    <citation type="submission" date="2024-01" db="EMBL/GenBank/DDBJ databases">
        <title>The genomes of 5 underutilized Papilionoideae crops provide insights into root nodulation and disease resistance.</title>
        <authorList>
            <person name="Yuan L."/>
        </authorList>
    </citation>
    <scope>NUCLEOTIDE SEQUENCE [LARGE SCALE GENOMIC DNA]</scope>
    <source>
        <strain evidence="2">LY-2023</strain>
        <tissue evidence="2">Leaf</tissue>
    </source>
</reference>
<feature type="compositionally biased region" description="Low complexity" evidence="1">
    <location>
        <begin position="178"/>
        <end position="189"/>
    </location>
</feature>
<feature type="region of interest" description="Disordered" evidence="1">
    <location>
        <begin position="170"/>
        <end position="196"/>
    </location>
</feature>
<accession>A0AAN9PMM3</accession>
<protein>
    <submittedName>
        <fullName evidence="2">Uncharacterized protein</fullName>
    </submittedName>
</protein>
<dbReference type="Gene3D" id="3.60.40.10">
    <property type="entry name" value="PPM-type phosphatase domain"/>
    <property type="match status" value="1"/>
</dbReference>
<name>A0AAN9PMM3_CLITE</name>
<proteinExistence type="predicted"/>
<organism evidence="2 3">
    <name type="scientific">Clitoria ternatea</name>
    <name type="common">Butterfly pea</name>
    <dbReference type="NCBI Taxonomy" id="43366"/>
    <lineage>
        <taxon>Eukaryota</taxon>
        <taxon>Viridiplantae</taxon>
        <taxon>Streptophyta</taxon>
        <taxon>Embryophyta</taxon>
        <taxon>Tracheophyta</taxon>
        <taxon>Spermatophyta</taxon>
        <taxon>Magnoliopsida</taxon>
        <taxon>eudicotyledons</taxon>
        <taxon>Gunneridae</taxon>
        <taxon>Pentapetalae</taxon>
        <taxon>rosids</taxon>
        <taxon>fabids</taxon>
        <taxon>Fabales</taxon>
        <taxon>Fabaceae</taxon>
        <taxon>Papilionoideae</taxon>
        <taxon>50 kb inversion clade</taxon>
        <taxon>NPAAA clade</taxon>
        <taxon>indigoferoid/millettioid clade</taxon>
        <taxon>Phaseoleae</taxon>
        <taxon>Clitoria</taxon>
    </lineage>
</organism>
<comment type="caution">
    <text evidence="2">The sequence shown here is derived from an EMBL/GenBank/DDBJ whole genome shotgun (WGS) entry which is preliminary data.</text>
</comment>
<dbReference type="EMBL" id="JAYKXN010000003">
    <property type="protein sequence ID" value="KAK7302957.1"/>
    <property type="molecule type" value="Genomic_DNA"/>
</dbReference>
<dbReference type="SUPFAM" id="SSF81606">
    <property type="entry name" value="PP2C-like"/>
    <property type="match status" value="1"/>
</dbReference>
<gene>
    <name evidence="2" type="ORF">RJT34_13854</name>
</gene>
<dbReference type="AlphaFoldDB" id="A0AAN9PMM3"/>
<keyword evidence="3" id="KW-1185">Reference proteome</keyword>
<dbReference type="Proteomes" id="UP001359559">
    <property type="component" value="Unassembled WGS sequence"/>
</dbReference>
<dbReference type="InterPro" id="IPR036457">
    <property type="entry name" value="PPM-type-like_dom_sf"/>
</dbReference>
<dbReference type="Gene3D" id="1.10.8.60">
    <property type="match status" value="1"/>
</dbReference>
<evidence type="ECO:0000256" key="1">
    <source>
        <dbReference type="SAM" id="MobiDB-lite"/>
    </source>
</evidence>
<evidence type="ECO:0000313" key="3">
    <source>
        <dbReference type="Proteomes" id="UP001359559"/>
    </source>
</evidence>
<evidence type="ECO:0000313" key="2">
    <source>
        <dbReference type="EMBL" id="KAK7302957.1"/>
    </source>
</evidence>